<reference evidence="2 3" key="1">
    <citation type="submission" date="2018-12" db="EMBL/GenBank/DDBJ databases">
        <authorList>
            <person name="Li F."/>
        </authorList>
    </citation>
    <scope>NUCLEOTIDE SEQUENCE [LARGE SCALE GENOMIC DNA]</scope>
    <source>
        <strain evidence="2 3">8H24J-4-2</strain>
    </source>
</reference>
<accession>A0A3S4E8G4</accession>
<dbReference type="CDD" id="cd04186">
    <property type="entry name" value="GT_2_like_c"/>
    <property type="match status" value="1"/>
</dbReference>
<dbReference type="Proteomes" id="UP000288603">
    <property type="component" value="Unassembled WGS sequence"/>
</dbReference>
<dbReference type="EMBL" id="RZNC01000001">
    <property type="protein sequence ID" value="RWZ68778.1"/>
    <property type="molecule type" value="Genomic_DNA"/>
</dbReference>
<feature type="compositionally biased region" description="Basic and acidic residues" evidence="1">
    <location>
        <begin position="1"/>
        <end position="16"/>
    </location>
</feature>
<dbReference type="OrthoDB" id="9771846at2"/>
<dbReference type="Gene3D" id="3.90.550.10">
    <property type="entry name" value="Spore Coat Polysaccharide Biosynthesis Protein SpsA, Chain A"/>
    <property type="match status" value="1"/>
</dbReference>
<name>A0A3S4E8G4_9MICO</name>
<proteinExistence type="predicted"/>
<dbReference type="Pfam" id="PF13641">
    <property type="entry name" value="Glyco_tranf_2_3"/>
    <property type="match status" value="1"/>
</dbReference>
<protein>
    <submittedName>
        <fullName evidence="2">Glycosyltransferase family 2 protein</fullName>
    </submittedName>
</protein>
<comment type="caution">
    <text evidence="2">The sequence shown here is derived from an EMBL/GenBank/DDBJ whole genome shotgun (WGS) entry which is preliminary data.</text>
</comment>
<keyword evidence="3" id="KW-1185">Reference proteome</keyword>
<organism evidence="2 3">
    <name type="scientific">Labedella populi</name>
    <dbReference type="NCBI Taxonomy" id="2498850"/>
    <lineage>
        <taxon>Bacteria</taxon>
        <taxon>Bacillati</taxon>
        <taxon>Actinomycetota</taxon>
        <taxon>Actinomycetes</taxon>
        <taxon>Micrococcales</taxon>
        <taxon>Microbacteriaceae</taxon>
        <taxon>Labedella</taxon>
    </lineage>
</organism>
<dbReference type="PANTHER" id="PTHR43179">
    <property type="entry name" value="RHAMNOSYLTRANSFERASE WBBL"/>
    <property type="match status" value="1"/>
</dbReference>
<feature type="region of interest" description="Disordered" evidence="1">
    <location>
        <begin position="1"/>
        <end position="173"/>
    </location>
</feature>
<dbReference type="SUPFAM" id="SSF53448">
    <property type="entry name" value="Nucleotide-diphospho-sugar transferases"/>
    <property type="match status" value="1"/>
</dbReference>
<evidence type="ECO:0000256" key="1">
    <source>
        <dbReference type="SAM" id="MobiDB-lite"/>
    </source>
</evidence>
<feature type="compositionally biased region" description="Basic residues" evidence="1">
    <location>
        <begin position="90"/>
        <end position="103"/>
    </location>
</feature>
<dbReference type="PANTHER" id="PTHR43179:SF7">
    <property type="entry name" value="RHAMNOSYLTRANSFERASE WBBL"/>
    <property type="match status" value="1"/>
</dbReference>
<evidence type="ECO:0000313" key="3">
    <source>
        <dbReference type="Proteomes" id="UP000288603"/>
    </source>
</evidence>
<evidence type="ECO:0000313" key="2">
    <source>
        <dbReference type="EMBL" id="RWZ68778.1"/>
    </source>
</evidence>
<dbReference type="AlphaFoldDB" id="A0A3S4E8G4"/>
<feature type="compositionally biased region" description="Basic and acidic residues" evidence="1">
    <location>
        <begin position="153"/>
        <end position="165"/>
    </location>
</feature>
<feature type="compositionally biased region" description="Basic residues" evidence="1">
    <location>
        <begin position="114"/>
        <end position="144"/>
    </location>
</feature>
<keyword evidence="2" id="KW-0808">Transferase</keyword>
<dbReference type="GO" id="GO:0016740">
    <property type="term" value="F:transferase activity"/>
    <property type="evidence" value="ECO:0007669"/>
    <property type="project" value="UniProtKB-KW"/>
</dbReference>
<dbReference type="InterPro" id="IPR029044">
    <property type="entry name" value="Nucleotide-diphossugar_trans"/>
</dbReference>
<gene>
    <name evidence="2" type="ORF">ELQ92_04795</name>
</gene>
<sequence length="462" mass="50892">MDRLPRHSRTPQERPGAHRRLRRALCRDHGPPCSRPRGSARLGLDHRRAPRAGAVGPQRRPPRLPAARGVARPPRRRPRRGLPEQGRGLRPARPRGHGVRRERHHDAGVVASRGRGRHRRLRGHGRLLARQRDRPRRRGPRRSCRAGTPGARARRDVHVGGERRGPPPRLRTRGSIVTRGSVLVVTVTYNSGDHLTAFLDSLDGASTHDLRVVISDNGSVDGAPQREAARRGPAVEVLENADNLGYGRAVNRAAAGATEEWILVVNPDVVLHPGSIDALIDAASARDDIGVVGPRILDADGATYPSARPLPRLFLGIGHGVLSTVAPDNPWSRRYRPTDLAAVDSPFDTGWLSGACLLVRRSVFERVRGFDEVFFMYFEDVDLGRRIGEAGFRSRYVPGAVVTHVGAHSTSHASTAMVRAHHRSAYTYVSRVYPGPLWAPVRWALRAGLAVRSRLATRFPRS</sequence>